<protein>
    <submittedName>
        <fullName evidence="2">Jg27623 protein</fullName>
    </submittedName>
</protein>
<evidence type="ECO:0000259" key="1">
    <source>
        <dbReference type="Pfam" id="PF08324"/>
    </source>
</evidence>
<dbReference type="AlphaFoldDB" id="A0A8S4QMG1"/>
<evidence type="ECO:0000313" key="3">
    <source>
        <dbReference type="Proteomes" id="UP000838756"/>
    </source>
</evidence>
<comment type="caution">
    <text evidence="2">The sequence shown here is derived from an EMBL/GenBank/DDBJ whole genome shotgun (WGS) entry which is preliminary data.</text>
</comment>
<accession>A0A8S4QMG1</accession>
<sequence length="113" mass="13424">YMLLKKFSFKFEYFNCTCTVKTLHCLKSSASLRRNRYFLRLHHTYHQNCAYSIETVTLLKKMLEWPKEILFPVLDITRLAVRNKEINGQIFDNHHGPNFVKYLLTLLTPGKLA</sequence>
<dbReference type="EMBL" id="CAKXAJ010014748">
    <property type="protein sequence ID" value="CAH2216276.1"/>
    <property type="molecule type" value="Genomic_DNA"/>
</dbReference>
<organism evidence="2 3">
    <name type="scientific">Pararge aegeria aegeria</name>
    <dbReference type="NCBI Taxonomy" id="348720"/>
    <lineage>
        <taxon>Eukaryota</taxon>
        <taxon>Metazoa</taxon>
        <taxon>Ecdysozoa</taxon>
        <taxon>Arthropoda</taxon>
        <taxon>Hexapoda</taxon>
        <taxon>Insecta</taxon>
        <taxon>Pterygota</taxon>
        <taxon>Neoptera</taxon>
        <taxon>Endopterygota</taxon>
        <taxon>Lepidoptera</taxon>
        <taxon>Glossata</taxon>
        <taxon>Ditrysia</taxon>
        <taxon>Papilionoidea</taxon>
        <taxon>Nymphalidae</taxon>
        <taxon>Satyrinae</taxon>
        <taxon>Satyrini</taxon>
        <taxon>Parargina</taxon>
        <taxon>Pararge</taxon>
    </lineage>
</organism>
<keyword evidence="3" id="KW-1185">Reference proteome</keyword>
<proteinExistence type="predicted"/>
<dbReference type="InterPro" id="IPR013535">
    <property type="entry name" value="PUL_dom"/>
</dbReference>
<dbReference type="InterPro" id="IPR011989">
    <property type="entry name" value="ARM-like"/>
</dbReference>
<evidence type="ECO:0000313" key="2">
    <source>
        <dbReference type="EMBL" id="CAH2216276.1"/>
    </source>
</evidence>
<reference evidence="2" key="1">
    <citation type="submission" date="2022-03" db="EMBL/GenBank/DDBJ databases">
        <authorList>
            <person name="Lindestad O."/>
        </authorList>
    </citation>
    <scope>NUCLEOTIDE SEQUENCE</scope>
</reference>
<dbReference type="OrthoDB" id="7467982at2759"/>
<gene>
    <name evidence="2" type="primary">jg27623</name>
    <name evidence="2" type="ORF">PAEG_LOCUS4327</name>
</gene>
<feature type="domain" description="PUL" evidence="1">
    <location>
        <begin position="50"/>
        <end position="112"/>
    </location>
</feature>
<name>A0A8S4QMG1_9NEOP</name>
<dbReference type="Proteomes" id="UP000838756">
    <property type="component" value="Unassembled WGS sequence"/>
</dbReference>
<dbReference type="Gene3D" id="1.25.10.10">
    <property type="entry name" value="Leucine-rich Repeat Variant"/>
    <property type="match status" value="1"/>
</dbReference>
<feature type="non-terminal residue" evidence="2">
    <location>
        <position position="1"/>
    </location>
</feature>
<dbReference type="Pfam" id="PF08324">
    <property type="entry name" value="PUL"/>
    <property type="match status" value="1"/>
</dbReference>